<evidence type="ECO:0000313" key="3">
    <source>
        <dbReference type="EMBL" id="XBJ28786.1"/>
    </source>
</evidence>
<feature type="chain" id="PRO_5043358116" evidence="1">
    <location>
        <begin position="16"/>
        <end position="274"/>
    </location>
</feature>
<accession>A0AAU7E6F5</accession>
<keyword evidence="1" id="KW-0732">Signal</keyword>
<dbReference type="AlphaFoldDB" id="A0AAU7E6F5"/>
<organism evidence="3">
    <name type="scientific">Campylobacter sp. CCS1377</name>
    <dbReference type="NCBI Taxonomy" id="3158229"/>
    <lineage>
        <taxon>Bacteria</taxon>
        <taxon>Pseudomonadati</taxon>
        <taxon>Campylobacterota</taxon>
        <taxon>Epsilonproteobacteria</taxon>
        <taxon>Campylobacterales</taxon>
        <taxon>Campylobacteraceae</taxon>
        <taxon>Campylobacter</taxon>
    </lineage>
</organism>
<dbReference type="InterPro" id="IPR038177">
    <property type="entry name" value="IAT_beta_sf"/>
</dbReference>
<dbReference type="RefSeq" id="WP_134238101.1">
    <property type="nucleotide sequence ID" value="NZ_CP155620.1"/>
</dbReference>
<reference evidence="3" key="1">
    <citation type="submission" date="2024-05" db="EMBL/GenBank/DDBJ databases">
        <title>Campylobacter coli isolated from environmental waters in Slovenia.</title>
        <authorList>
            <person name="Zautner A.E."/>
            <person name="Bunk B."/>
            <person name="Riedel T."/>
            <person name="Sproeer C."/>
        </authorList>
    </citation>
    <scope>NUCLEOTIDE SEQUENCE</scope>
    <source>
        <strain evidence="3">CCS1377</strain>
    </source>
</reference>
<gene>
    <name evidence="3" type="ORF">AAH949_06740</name>
</gene>
<dbReference type="InterPro" id="IPR024519">
    <property type="entry name" value="IAT_beta"/>
</dbReference>
<dbReference type="EMBL" id="CP155620">
    <property type="protein sequence ID" value="XBJ28786.1"/>
    <property type="molecule type" value="Genomic_DNA"/>
</dbReference>
<dbReference type="Gene3D" id="2.40.160.160">
    <property type="entry name" value="Inverse autotransporter, beta-domain"/>
    <property type="match status" value="1"/>
</dbReference>
<proteinExistence type="predicted"/>
<evidence type="ECO:0000259" key="2">
    <source>
        <dbReference type="Pfam" id="PF11924"/>
    </source>
</evidence>
<feature type="domain" description="Inverse autotransporter beta-domain" evidence="2">
    <location>
        <begin position="59"/>
        <end position="177"/>
    </location>
</feature>
<name>A0AAU7E6F5_9BACT</name>
<dbReference type="Pfam" id="PF11924">
    <property type="entry name" value="IAT_beta"/>
    <property type="match status" value="1"/>
</dbReference>
<evidence type="ECO:0000256" key="1">
    <source>
        <dbReference type="SAM" id="SignalP"/>
    </source>
</evidence>
<sequence length="274" mass="32379">MKKLLLCFLILFANANDLENALKSNTSSVVIQNQEWIQFDRKFIFEAPQNLQDESVDFKNYLNAQFAKILENGENGEQTDSNLDFANQSLELKNLSTLYEYENNTLLFQKEIYIAEQNYNYSGGLINRYKQEDFLLGVNTFVDGQEDMQNHSFGGEFGYSKYFKTYANYYIPDDEAKQRVAEFGMSFVFPYYTPLGIDISRDFEKVDYKISYSPYSIFNLSLVHHDYNELDPNTSVHFGFTIRYDKHLLKQLTKNDNALEEIHRYDYLKRNKYY</sequence>
<protein>
    <submittedName>
        <fullName evidence="3">Inverse autotransporter beta domain-containing protein</fullName>
    </submittedName>
</protein>
<feature type="signal peptide" evidence="1">
    <location>
        <begin position="1"/>
        <end position="15"/>
    </location>
</feature>